<evidence type="ECO:0000313" key="3">
    <source>
        <dbReference type="Proteomes" id="UP001596050"/>
    </source>
</evidence>
<keyword evidence="1" id="KW-0732">Signal</keyword>
<evidence type="ECO:0000313" key="2">
    <source>
        <dbReference type="EMBL" id="MFC5460390.1"/>
    </source>
</evidence>
<protein>
    <submittedName>
        <fullName evidence="2">Uncharacterized protein</fullName>
    </submittedName>
</protein>
<feature type="signal peptide" evidence="1">
    <location>
        <begin position="1"/>
        <end position="26"/>
    </location>
</feature>
<comment type="caution">
    <text evidence="2">The sequence shown here is derived from an EMBL/GenBank/DDBJ whole genome shotgun (WGS) entry which is preliminary data.</text>
</comment>
<proteinExistence type="predicted"/>
<sequence>MMRTQKNIAILISIALLAGSGNLPYAQTALESCSAEAQKSFYRDLFVKDQKLRGPIAAAEFNVAGQDRQMELRHRLLAQDVENQAQLDTIVAACGWPQDGPFIGSNLEVAFLVIQHSSREFTETYRSRVEAAFAKGLIPERQMNDFRRYVALKNRWSE</sequence>
<dbReference type="Proteomes" id="UP001596050">
    <property type="component" value="Unassembled WGS sequence"/>
</dbReference>
<keyword evidence="3" id="KW-1185">Reference proteome</keyword>
<reference evidence="3" key="1">
    <citation type="journal article" date="2019" name="Int. J. Syst. Evol. Microbiol.">
        <title>The Global Catalogue of Microorganisms (GCM) 10K type strain sequencing project: providing services to taxonomists for standard genome sequencing and annotation.</title>
        <authorList>
            <consortium name="The Broad Institute Genomics Platform"/>
            <consortium name="The Broad Institute Genome Sequencing Center for Infectious Disease"/>
            <person name="Wu L."/>
            <person name="Ma J."/>
        </authorList>
    </citation>
    <scope>NUCLEOTIDE SEQUENCE [LARGE SCALE GENOMIC DNA]</scope>
    <source>
        <strain evidence="3">KACC 12649</strain>
    </source>
</reference>
<gene>
    <name evidence="2" type="ORF">ACFPN5_11295</name>
</gene>
<feature type="chain" id="PRO_5046281104" evidence="1">
    <location>
        <begin position="27"/>
        <end position="158"/>
    </location>
</feature>
<dbReference type="EMBL" id="JBHSMU010000010">
    <property type="protein sequence ID" value="MFC5460390.1"/>
    <property type="molecule type" value="Genomic_DNA"/>
</dbReference>
<name>A0ABW0L4N0_9BURK</name>
<organism evidence="2 3">
    <name type="scientific">Massilia niabensis</name>
    <dbReference type="NCBI Taxonomy" id="544910"/>
    <lineage>
        <taxon>Bacteria</taxon>
        <taxon>Pseudomonadati</taxon>
        <taxon>Pseudomonadota</taxon>
        <taxon>Betaproteobacteria</taxon>
        <taxon>Burkholderiales</taxon>
        <taxon>Oxalobacteraceae</taxon>
        <taxon>Telluria group</taxon>
        <taxon>Massilia</taxon>
    </lineage>
</organism>
<evidence type="ECO:0000256" key="1">
    <source>
        <dbReference type="SAM" id="SignalP"/>
    </source>
</evidence>
<dbReference type="RefSeq" id="WP_379783213.1">
    <property type="nucleotide sequence ID" value="NZ_JBHSMU010000010.1"/>
</dbReference>
<accession>A0ABW0L4N0</accession>